<protein>
    <submittedName>
        <fullName evidence="10">D-alanyl-D-alanine carboxypeptidase</fullName>
        <ecNumber evidence="10">3.4.16.4</ecNumber>
    </submittedName>
</protein>
<keyword evidence="10" id="KW-0121">Carboxypeptidase</keyword>
<dbReference type="InterPro" id="IPR018044">
    <property type="entry name" value="Peptidase_S11"/>
</dbReference>
<evidence type="ECO:0000256" key="4">
    <source>
        <dbReference type="ARBA" id="ARBA00022960"/>
    </source>
</evidence>
<organism evidence="10 11">
    <name type="scientific">Conexibacter stalactiti</name>
    <dbReference type="NCBI Taxonomy" id="1940611"/>
    <lineage>
        <taxon>Bacteria</taxon>
        <taxon>Bacillati</taxon>
        <taxon>Actinomycetota</taxon>
        <taxon>Thermoleophilia</taxon>
        <taxon>Solirubrobacterales</taxon>
        <taxon>Conexibacteraceae</taxon>
        <taxon>Conexibacter</taxon>
    </lineage>
</organism>
<gene>
    <name evidence="10" type="ORF">R7226_05565</name>
</gene>
<dbReference type="Gene3D" id="3.40.710.10">
    <property type="entry name" value="DD-peptidase/beta-lactamase superfamily"/>
    <property type="match status" value="1"/>
</dbReference>
<keyword evidence="11" id="KW-1185">Reference proteome</keyword>
<dbReference type="PANTHER" id="PTHR21581">
    <property type="entry name" value="D-ALANYL-D-ALANINE CARBOXYPEPTIDASE"/>
    <property type="match status" value="1"/>
</dbReference>
<dbReference type="SUPFAM" id="SSF56601">
    <property type="entry name" value="beta-lactamase/transpeptidase-like"/>
    <property type="match status" value="1"/>
</dbReference>
<dbReference type="RefSeq" id="WP_318596050.1">
    <property type="nucleotide sequence ID" value="NZ_JAWSTH010000009.1"/>
</dbReference>
<evidence type="ECO:0000259" key="9">
    <source>
        <dbReference type="Pfam" id="PF00768"/>
    </source>
</evidence>
<dbReference type="InterPro" id="IPR001967">
    <property type="entry name" value="Peptidase_S11_N"/>
</dbReference>
<accession>A0ABU4HKE1</accession>
<dbReference type="Proteomes" id="UP001284601">
    <property type="component" value="Unassembled WGS sequence"/>
</dbReference>
<keyword evidence="10" id="KW-0645">Protease</keyword>
<proteinExistence type="inferred from homology"/>
<keyword evidence="3 10" id="KW-0378">Hydrolase</keyword>
<evidence type="ECO:0000256" key="1">
    <source>
        <dbReference type="ARBA" id="ARBA00007164"/>
    </source>
</evidence>
<feature type="domain" description="Peptidase S11 D-alanyl-D-alanine carboxypeptidase A N-terminal" evidence="9">
    <location>
        <begin position="49"/>
        <end position="263"/>
    </location>
</feature>
<keyword evidence="2 8" id="KW-0732">Signal</keyword>
<comment type="similarity">
    <text evidence="1 7">Belongs to the peptidase S11 family.</text>
</comment>
<dbReference type="EC" id="3.4.16.4" evidence="10"/>
<comment type="caution">
    <text evidence="10">The sequence shown here is derived from an EMBL/GenBank/DDBJ whole genome shotgun (WGS) entry which is preliminary data.</text>
</comment>
<evidence type="ECO:0000313" key="11">
    <source>
        <dbReference type="Proteomes" id="UP001284601"/>
    </source>
</evidence>
<dbReference type="EMBL" id="JAWSTH010000009">
    <property type="protein sequence ID" value="MDW5593791.1"/>
    <property type="molecule type" value="Genomic_DNA"/>
</dbReference>
<keyword evidence="4" id="KW-0133">Cell shape</keyword>
<evidence type="ECO:0000256" key="6">
    <source>
        <dbReference type="ARBA" id="ARBA00023316"/>
    </source>
</evidence>
<name>A0ABU4HKE1_9ACTN</name>
<evidence type="ECO:0000256" key="8">
    <source>
        <dbReference type="SAM" id="SignalP"/>
    </source>
</evidence>
<reference evidence="11" key="1">
    <citation type="submission" date="2023-07" db="EMBL/GenBank/DDBJ databases">
        <title>Conexibacter stalactiti sp. nov., isolated from stalactites in a lava cave and emended description of the genus Conexibacter.</title>
        <authorList>
            <person name="Lee S.D."/>
        </authorList>
    </citation>
    <scope>NUCLEOTIDE SEQUENCE [LARGE SCALE GENOMIC DNA]</scope>
    <source>
        <strain evidence="11">KCTC 39840</strain>
    </source>
</reference>
<evidence type="ECO:0000256" key="7">
    <source>
        <dbReference type="RuleBase" id="RU004016"/>
    </source>
</evidence>
<dbReference type="GO" id="GO:0009002">
    <property type="term" value="F:serine-type D-Ala-D-Ala carboxypeptidase activity"/>
    <property type="evidence" value="ECO:0007669"/>
    <property type="project" value="UniProtKB-EC"/>
</dbReference>
<dbReference type="InterPro" id="IPR012338">
    <property type="entry name" value="Beta-lactam/transpept-like"/>
</dbReference>
<evidence type="ECO:0000256" key="2">
    <source>
        <dbReference type="ARBA" id="ARBA00022729"/>
    </source>
</evidence>
<feature type="chain" id="PRO_5046282347" evidence="8">
    <location>
        <begin position="30"/>
        <end position="284"/>
    </location>
</feature>
<feature type="signal peptide" evidence="8">
    <location>
        <begin position="1"/>
        <end position="29"/>
    </location>
</feature>
<dbReference type="PRINTS" id="PR00725">
    <property type="entry name" value="DADACBPTASE1"/>
</dbReference>
<evidence type="ECO:0000313" key="10">
    <source>
        <dbReference type="EMBL" id="MDW5593791.1"/>
    </source>
</evidence>
<evidence type="ECO:0000256" key="5">
    <source>
        <dbReference type="ARBA" id="ARBA00022984"/>
    </source>
</evidence>
<sequence length="284" mass="29362">MPKHRLVAVVVATFALAAVALNAVLSATAADPRLASGGPTPRGLPPHAAAIVADAADGTVLYADHDRRSLAVASTTKLMTALVALERLPLDDVVAAPAYAAAGDESTIGLQSGERMTVGDLLIGLLVASGNDAAHALAVAAAGSEPAFVALMNERAAQLGMRDTRYADASGLDPASRSSAADLVAVTRALRRHRFFRATVAARTVVLRSGAWKRTLHSTNDLLGGALGVDGVKTGHTRAAGYVLVGSATRRGRAVVAVVLGARSERDRDEATARLLRYGLRRLR</sequence>
<keyword evidence="6" id="KW-0961">Cell wall biogenesis/degradation</keyword>
<evidence type="ECO:0000256" key="3">
    <source>
        <dbReference type="ARBA" id="ARBA00022801"/>
    </source>
</evidence>
<keyword evidence="5" id="KW-0573">Peptidoglycan synthesis</keyword>
<dbReference type="PANTHER" id="PTHR21581:SF33">
    <property type="entry name" value="D-ALANYL-D-ALANINE CARBOXYPEPTIDASE DACB"/>
    <property type="match status" value="1"/>
</dbReference>
<dbReference type="Pfam" id="PF00768">
    <property type="entry name" value="Peptidase_S11"/>
    <property type="match status" value="1"/>
</dbReference>